<dbReference type="PATRIC" id="fig|1129374.4.peg.3402"/>
<protein>
    <submittedName>
        <fullName evidence="2">Uncharacterized protein</fullName>
    </submittedName>
</protein>
<keyword evidence="1" id="KW-0472">Membrane</keyword>
<comment type="caution">
    <text evidence="2">The sequence shown here is derived from an EMBL/GenBank/DDBJ whole genome shotgun (WGS) entry which is preliminary data.</text>
</comment>
<keyword evidence="1" id="KW-1133">Transmembrane helix</keyword>
<accession>H3ZJ76</accession>
<organism evidence="2 3">
    <name type="scientific">Alishewanella jeotgali KCTC 22429</name>
    <dbReference type="NCBI Taxonomy" id="1129374"/>
    <lineage>
        <taxon>Bacteria</taxon>
        <taxon>Pseudomonadati</taxon>
        <taxon>Pseudomonadota</taxon>
        <taxon>Gammaproteobacteria</taxon>
        <taxon>Alteromonadales</taxon>
        <taxon>Alteromonadaceae</taxon>
        <taxon>Alishewanella</taxon>
    </lineage>
</organism>
<dbReference type="EMBL" id="AHTH01000059">
    <property type="protein sequence ID" value="EHR39364.1"/>
    <property type="molecule type" value="Genomic_DNA"/>
</dbReference>
<evidence type="ECO:0000256" key="1">
    <source>
        <dbReference type="SAM" id="Phobius"/>
    </source>
</evidence>
<name>H3ZJ76_9ALTE</name>
<keyword evidence="1" id="KW-0812">Transmembrane</keyword>
<dbReference type="AlphaFoldDB" id="H3ZJ76"/>
<evidence type="ECO:0000313" key="3">
    <source>
        <dbReference type="Proteomes" id="UP000012046"/>
    </source>
</evidence>
<feature type="transmembrane region" description="Helical" evidence="1">
    <location>
        <begin position="31"/>
        <end position="48"/>
    </location>
</feature>
<dbReference type="Proteomes" id="UP000012046">
    <property type="component" value="Unassembled WGS sequence"/>
</dbReference>
<gene>
    <name evidence="2" type="ORF">AJE_17210</name>
</gene>
<reference evidence="2 3" key="1">
    <citation type="journal article" date="2012" name="J. Bacteriol.">
        <title>Genome Sequence of Extracellular-Protease-Producing Alishewanella jeotgali Isolated from Traditional Korean Fermented Seafood.</title>
        <authorList>
            <person name="Jung J."/>
            <person name="Chun J."/>
            <person name="Park W."/>
        </authorList>
    </citation>
    <scope>NUCLEOTIDE SEQUENCE [LARGE SCALE GENOMIC DNA]</scope>
    <source>
        <strain evidence="2 3">KCTC 22429</strain>
    </source>
</reference>
<sequence length="64" mass="6853">MKPTTVVSVAIFTVVSPASVAVSGIPFKVHLVNVSCFFLAFVVGAVAAERYKNDEDYENESPCT</sequence>
<evidence type="ECO:0000313" key="2">
    <source>
        <dbReference type="EMBL" id="EHR39364.1"/>
    </source>
</evidence>
<dbReference type="STRING" id="1129374.AJE_17210"/>
<proteinExistence type="predicted"/>
<keyword evidence="3" id="KW-1185">Reference proteome</keyword>